<feature type="region of interest" description="Disordered" evidence="1">
    <location>
        <begin position="19"/>
        <end position="43"/>
    </location>
</feature>
<feature type="region of interest" description="Disordered" evidence="1">
    <location>
        <begin position="304"/>
        <end position="344"/>
    </location>
</feature>
<gene>
    <name evidence="2" type="ORF">BJ508DRAFT_301624</name>
</gene>
<evidence type="ECO:0000313" key="2">
    <source>
        <dbReference type="EMBL" id="RPA86812.1"/>
    </source>
</evidence>
<evidence type="ECO:0000256" key="1">
    <source>
        <dbReference type="SAM" id="MobiDB-lite"/>
    </source>
</evidence>
<feature type="region of interest" description="Disordered" evidence="1">
    <location>
        <begin position="450"/>
        <end position="496"/>
    </location>
</feature>
<dbReference type="Proteomes" id="UP000275078">
    <property type="component" value="Unassembled WGS sequence"/>
</dbReference>
<feature type="region of interest" description="Disordered" evidence="1">
    <location>
        <begin position="108"/>
        <end position="132"/>
    </location>
</feature>
<feature type="compositionally biased region" description="Basic and acidic residues" evidence="1">
    <location>
        <begin position="450"/>
        <end position="462"/>
    </location>
</feature>
<accession>A0A3N4IKZ6</accession>
<organism evidence="2 3">
    <name type="scientific">Ascobolus immersus RN42</name>
    <dbReference type="NCBI Taxonomy" id="1160509"/>
    <lineage>
        <taxon>Eukaryota</taxon>
        <taxon>Fungi</taxon>
        <taxon>Dikarya</taxon>
        <taxon>Ascomycota</taxon>
        <taxon>Pezizomycotina</taxon>
        <taxon>Pezizomycetes</taxon>
        <taxon>Pezizales</taxon>
        <taxon>Ascobolaceae</taxon>
        <taxon>Ascobolus</taxon>
    </lineage>
</organism>
<keyword evidence="3" id="KW-1185">Reference proteome</keyword>
<dbReference type="AlphaFoldDB" id="A0A3N4IKZ6"/>
<proteinExistence type="predicted"/>
<dbReference type="EMBL" id="ML119648">
    <property type="protein sequence ID" value="RPA86812.1"/>
    <property type="molecule type" value="Genomic_DNA"/>
</dbReference>
<name>A0A3N4IKZ6_ASCIM</name>
<feature type="compositionally biased region" description="Polar residues" evidence="1">
    <location>
        <begin position="323"/>
        <end position="342"/>
    </location>
</feature>
<feature type="compositionally biased region" description="Acidic residues" evidence="1">
    <location>
        <begin position="485"/>
        <end position="496"/>
    </location>
</feature>
<feature type="compositionally biased region" description="Low complexity" evidence="1">
    <location>
        <begin position="19"/>
        <end position="30"/>
    </location>
</feature>
<feature type="compositionally biased region" description="Acidic residues" evidence="1">
    <location>
        <begin position="463"/>
        <end position="472"/>
    </location>
</feature>
<protein>
    <submittedName>
        <fullName evidence="2">Uncharacterized protein</fullName>
    </submittedName>
</protein>
<reference evidence="2 3" key="1">
    <citation type="journal article" date="2018" name="Nat. Ecol. Evol.">
        <title>Pezizomycetes genomes reveal the molecular basis of ectomycorrhizal truffle lifestyle.</title>
        <authorList>
            <person name="Murat C."/>
            <person name="Payen T."/>
            <person name="Noel B."/>
            <person name="Kuo A."/>
            <person name="Morin E."/>
            <person name="Chen J."/>
            <person name="Kohler A."/>
            <person name="Krizsan K."/>
            <person name="Balestrini R."/>
            <person name="Da Silva C."/>
            <person name="Montanini B."/>
            <person name="Hainaut M."/>
            <person name="Levati E."/>
            <person name="Barry K.W."/>
            <person name="Belfiori B."/>
            <person name="Cichocki N."/>
            <person name="Clum A."/>
            <person name="Dockter R.B."/>
            <person name="Fauchery L."/>
            <person name="Guy J."/>
            <person name="Iotti M."/>
            <person name="Le Tacon F."/>
            <person name="Lindquist E.A."/>
            <person name="Lipzen A."/>
            <person name="Malagnac F."/>
            <person name="Mello A."/>
            <person name="Molinier V."/>
            <person name="Miyauchi S."/>
            <person name="Poulain J."/>
            <person name="Riccioni C."/>
            <person name="Rubini A."/>
            <person name="Sitrit Y."/>
            <person name="Splivallo R."/>
            <person name="Traeger S."/>
            <person name="Wang M."/>
            <person name="Zifcakova L."/>
            <person name="Wipf D."/>
            <person name="Zambonelli A."/>
            <person name="Paolocci F."/>
            <person name="Nowrousian M."/>
            <person name="Ottonello S."/>
            <person name="Baldrian P."/>
            <person name="Spatafora J.W."/>
            <person name="Henrissat B."/>
            <person name="Nagy L.G."/>
            <person name="Aury J.M."/>
            <person name="Wincker P."/>
            <person name="Grigoriev I.V."/>
            <person name="Bonfante P."/>
            <person name="Martin F.M."/>
        </authorList>
    </citation>
    <scope>NUCLEOTIDE SEQUENCE [LARGE SCALE GENOMIC DNA]</scope>
    <source>
        <strain evidence="2 3">RN42</strain>
    </source>
</reference>
<evidence type="ECO:0000313" key="3">
    <source>
        <dbReference type="Proteomes" id="UP000275078"/>
    </source>
</evidence>
<sequence>MSNKSFSVVIPRSSLSSTRNSIRNSSIRSTPPFLVNSFQPSTPGLDANQSYQQPFFPTPQTPLQRQSKELLLHLRTPYAFEDDTPLYPKLVLQMSSAIDSKSYEEYYDQSMGRTRQRRKSVNPNKTNNGEKHDQIEDMYCSLKVCTSTTIKPTQFIVSLIPAFTPPGGLTEIDSVNVTHYHLPCLERLLILPTPELLSTLIAPTRSFFTQSINPLDFRSTILFTTFTLHQEHHYSEIRTERDRIAEAQTPKAIRKRLLEENVIHLDSASPKLKKARSVASLRSDENAIRGSLVQRTPARDDAVFKTPQRPASSKNRWLATPTPARTVNSPASVEPQTPTPTRTLFLPAPAPKKEEAEPGPARLTFAGPNAGDAMTYHPAVPADFYLDEGVDWRDERYWRKETTDWMWHCERERGEGGVPGAVRFAVSRLLDPERLRKVQLEARRKLDEMVKEYQGEKKREEEEGREWEEDLVKEENASVGFGDEVGSEVDQMEVDE</sequence>